<dbReference type="GO" id="GO:0004764">
    <property type="term" value="F:shikimate 3-dehydrogenase (NADP+) activity"/>
    <property type="evidence" value="ECO:0007669"/>
    <property type="project" value="UniProtKB-EC"/>
</dbReference>
<dbReference type="InterPro" id="IPR046346">
    <property type="entry name" value="Aminoacid_DH-like_N_sf"/>
</dbReference>
<evidence type="ECO:0000256" key="2">
    <source>
        <dbReference type="ARBA" id="ARBA00012962"/>
    </source>
</evidence>
<evidence type="ECO:0000313" key="10">
    <source>
        <dbReference type="EMBL" id="QIW11135.1"/>
    </source>
</evidence>
<dbReference type="Pfam" id="PF08501">
    <property type="entry name" value="Shikimate_dh_N"/>
    <property type="match status" value="1"/>
</dbReference>
<dbReference type="PANTHER" id="PTHR21089:SF1">
    <property type="entry name" value="BIFUNCTIONAL 3-DEHYDROQUINATE DEHYDRATASE_SHIKIMATE DEHYDROGENASE, CHLOROPLASTIC"/>
    <property type="match status" value="1"/>
</dbReference>
<dbReference type="OrthoDB" id="9776868at2"/>
<evidence type="ECO:0000256" key="1">
    <source>
        <dbReference type="ARBA" id="ARBA00004871"/>
    </source>
</evidence>
<dbReference type="Gene3D" id="3.40.50.10860">
    <property type="entry name" value="Leucine Dehydrogenase, chain A, domain 1"/>
    <property type="match status" value="1"/>
</dbReference>
<evidence type="ECO:0000313" key="9">
    <source>
        <dbReference type="EMBL" id="AXA32909.1"/>
    </source>
</evidence>
<dbReference type="KEGG" id="fad:CDH04_00060"/>
<dbReference type="UniPathway" id="UPA00053">
    <property type="reaction ID" value="UER00087"/>
</dbReference>
<comment type="pathway">
    <text evidence="1">Metabolic intermediate biosynthesis; chorismate biosynthesis; chorismate from D-erythrose 4-phosphate and phosphoenolpyruvate: step 4/7.</text>
</comment>
<evidence type="ECO:0000256" key="5">
    <source>
        <dbReference type="ARBA" id="ARBA00023141"/>
    </source>
</evidence>
<reference evidence="10 12" key="2">
    <citation type="submission" date="2019-08" db="EMBL/GenBank/DDBJ databases">
        <title>Complete genome sequences of Francisella adeliensis (FSC1325 and FSC1326).</title>
        <authorList>
            <person name="Ohrman C."/>
            <person name="Uneklint I."/>
            <person name="Vallesi A."/>
            <person name="Karlsson L."/>
            <person name="Sjodin A."/>
        </authorList>
    </citation>
    <scope>NUCLEOTIDE SEQUENCE [LARGE SCALE GENOMIC DNA]</scope>
    <source>
        <strain evidence="10 12">FSC1325</strain>
    </source>
</reference>
<keyword evidence="4" id="KW-0560">Oxidoreductase</keyword>
<accession>A0A2Z4XW35</accession>
<dbReference type="GO" id="GO:0005829">
    <property type="term" value="C:cytosol"/>
    <property type="evidence" value="ECO:0007669"/>
    <property type="project" value="TreeGrafter"/>
</dbReference>
<dbReference type="GO" id="GO:0050661">
    <property type="term" value="F:NADP binding"/>
    <property type="evidence" value="ECO:0007669"/>
    <property type="project" value="TreeGrafter"/>
</dbReference>
<dbReference type="InterPro" id="IPR013708">
    <property type="entry name" value="Shikimate_DH-bd_N"/>
</dbReference>
<keyword evidence="3" id="KW-0521">NADP</keyword>
<dbReference type="SUPFAM" id="SSF51735">
    <property type="entry name" value="NAD(P)-binding Rossmann-fold domains"/>
    <property type="match status" value="1"/>
</dbReference>
<dbReference type="PANTHER" id="PTHR21089">
    <property type="entry name" value="SHIKIMATE DEHYDROGENASE"/>
    <property type="match status" value="1"/>
</dbReference>
<dbReference type="GO" id="GO:0009423">
    <property type="term" value="P:chorismate biosynthetic process"/>
    <property type="evidence" value="ECO:0007669"/>
    <property type="project" value="UniProtKB-UniPathway"/>
</dbReference>
<dbReference type="AlphaFoldDB" id="A0A2Z4XW35"/>
<evidence type="ECO:0000256" key="4">
    <source>
        <dbReference type="ARBA" id="ARBA00023002"/>
    </source>
</evidence>
<organism evidence="9 11">
    <name type="scientific">Francisella adeliensis</name>
    <dbReference type="NCBI Taxonomy" id="2007306"/>
    <lineage>
        <taxon>Bacteria</taxon>
        <taxon>Pseudomonadati</taxon>
        <taxon>Pseudomonadota</taxon>
        <taxon>Gammaproteobacteria</taxon>
        <taxon>Thiotrichales</taxon>
        <taxon>Francisellaceae</taxon>
        <taxon>Francisella</taxon>
    </lineage>
</organism>
<dbReference type="Proteomes" id="UP000681131">
    <property type="component" value="Chromosome"/>
</dbReference>
<name>A0A2Z4XW35_9GAMM</name>
<evidence type="ECO:0000259" key="7">
    <source>
        <dbReference type="Pfam" id="PF01488"/>
    </source>
</evidence>
<dbReference type="Gene3D" id="3.40.50.720">
    <property type="entry name" value="NAD(P)-binding Rossmann-like Domain"/>
    <property type="match status" value="1"/>
</dbReference>
<proteinExistence type="predicted"/>
<dbReference type="GO" id="GO:0009073">
    <property type="term" value="P:aromatic amino acid family biosynthetic process"/>
    <property type="evidence" value="ECO:0007669"/>
    <property type="project" value="UniProtKB-KW"/>
</dbReference>
<dbReference type="EMBL" id="CP021781">
    <property type="protein sequence ID" value="AXA32909.1"/>
    <property type="molecule type" value="Genomic_DNA"/>
</dbReference>
<evidence type="ECO:0000256" key="6">
    <source>
        <dbReference type="ARBA" id="ARBA00049442"/>
    </source>
</evidence>
<keyword evidence="5" id="KW-0057">Aromatic amino acid biosynthesis</keyword>
<evidence type="ECO:0000313" key="12">
    <source>
        <dbReference type="Proteomes" id="UP000681131"/>
    </source>
</evidence>
<feature type="domain" description="Quinate/shikimate 5-dehydrogenase/glutamyl-tRNA reductase" evidence="7">
    <location>
        <begin position="119"/>
        <end position="194"/>
    </location>
</feature>
<evidence type="ECO:0000313" key="11">
    <source>
        <dbReference type="Proteomes" id="UP000251120"/>
    </source>
</evidence>
<keyword evidence="12" id="KW-1185">Reference proteome</keyword>
<dbReference type="InterPro" id="IPR022893">
    <property type="entry name" value="Shikimate_DH_fam"/>
</dbReference>
<dbReference type="InterPro" id="IPR006151">
    <property type="entry name" value="Shikm_DH/Glu-tRNA_Rdtase"/>
</dbReference>
<dbReference type="Pfam" id="PF01488">
    <property type="entry name" value="Shikimate_DH"/>
    <property type="match status" value="1"/>
</dbReference>
<protein>
    <recommendedName>
        <fullName evidence="2">shikimate dehydrogenase (NADP(+))</fullName>
        <ecNumber evidence="2">1.1.1.25</ecNumber>
    </recommendedName>
</protein>
<evidence type="ECO:0000256" key="3">
    <source>
        <dbReference type="ARBA" id="ARBA00022857"/>
    </source>
</evidence>
<dbReference type="Proteomes" id="UP000251120">
    <property type="component" value="Chromosome"/>
</dbReference>
<gene>
    <name evidence="9" type="ORF">CDH04_00060</name>
    <name evidence="10" type="ORF">FZC43_00060</name>
</gene>
<sequence>MKDIYHVIGYPVKHSLSPKIQMQLAKEHNQKMLFTAVEIRPEDLENKIAEFKADPQIKGLSVTVPHKERVFELADSADDIAQDVKAASNVIFTEDRQMKALNYDGLGIVNDIKNNHKKAFLNKKVLIVGAGGAAKAVVAAIIKENPSLLSIANRTKAKADAIKKLFQSKYDITIEDYENIKGCYDIVINSTSSSISNKMLPLSTNNFTSQAFGYDLMYAQDGTVFTNWCGQNNITSSDGKGMLEELSKAVFKCWRNIAY</sequence>
<comment type="catalytic activity">
    <reaction evidence="6">
        <text>shikimate + NADP(+) = 3-dehydroshikimate + NADPH + H(+)</text>
        <dbReference type="Rhea" id="RHEA:17737"/>
        <dbReference type="ChEBI" id="CHEBI:15378"/>
        <dbReference type="ChEBI" id="CHEBI:16630"/>
        <dbReference type="ChEBI" id="CHEBI:36208"/>
        <dbReference type="ChEBI" id="CHEBI:57783"/>
        <dbReference type="ChEBI" id="CHEBI:58349"/>
        <dbReference type="EC" id="1.1.1.25"/>
    </reaction>
</comment>
<evidence type="ECO:0000259" key="8">
    <source>
        <dbReference type="Pfam" id="PF08501"/>
    </source>
</evidence>
<reference evidence="9 11" key="1">
    <citation type="submission" date="2017-06" db="EMBL/GenBank/DDBJ databases">
        <title>Complete genome of Francisella adeliensis.</title>
        <authorList>
            <person name="Vallesi A."/>
            <person name="Sjodin A."/>
        </authorList>
    </citation>
    <scope>NUCLEOTIDE SEQUENCE [LARGE SCALE GENOMIC DNA]</scope>
    <source>
        <strain evidence="9 11">FDC440</strain>
    </source>
</reference>
<feature type="domain" description="Shikimate dehydrogenase substrate binding N-terminal" evidence="8">
    <location>
        <begin position="7"/>
        <end position="87"/>
    </location>
</feature>
<dbReference type="SUPFAM" id="SSF53223">
    <property type="entry name" value="Aminoacid dehydrogenase-like, N-terminal domain"/>
    <property type="match status" value="1"/>
</dbReference>
<dbReference type="InterPro" id="IPR036291">
    <property type="entry name" value="NAD(P)-bd_dom_sf"/>
</dbReference>
<dbReference type="EC" id="1.1.1.25" evidence="2"/>
<dbReference type="GO" id="GO:0019632">
    <property type="term" value="P:shikimate metabolic process"/>
    <property type="evidence" value="ECO:0007669"/>
    <property type="project" value="TreeGrafter"/>
</dbReference>
<keyword evidence="5" id="KW-0028">Amino-acid biosynthesis</keyword>
<dbReference type="RefSeq" id="WP_112869086.1">
    <property type="nucleotide sequence ID" value="NZ_CP021781.1"/>
</dbReference>
<dbReference type="EMBL" id="CP043424">
    <property type="protein sequence ID" value="QIW11135.1"/>
    <property type="molecule type" value="Genomic_DNA"/>
</dbReference>